<dbReference type="InterPro" id="IPR013154">
    <property type="entry name" value="ADH-like_N"/>
</dbReference>
<protein>
    <submittedName>
        <fullName evidence="9">Alcohol dehydrogenase</fullName>
    </submittedName>
</protein>
<dbReference type="Gene3D" id="3.90.180.10">
    <property type="entry name" value="Medium-chain alcohol dehydrogenases, catalytic domain"/>
    <property type="match status" value="1"/>
</dbReference>
<dbReference type="Proteomes" id="UP000824236">
    <property type="component" value="Unassembled WGS sequence"/>
</dbReference>
<keyword evidence="5" id="KW-0560">Oxidoreductase</keyword>
<reference evidence="9" key="2">
    <citation type="submission" date="2021-04" db="EMBL/GenBank/DDBJ databases">
        <authorList>
            <person name="Gilroy R."/>
        </authorList>
    </citation>
    <scope>NUCLEOTIDE SEQUENCE</scope>
    <source>
        <strain evidence="9">B3-3758</strain>
    </source>
</reference>
<dbReference type="EMBL" id="JAHLFO010000047">
    <property type="protein sequence ID" value="MBU3813672.1"/>
    <property type="molecule type" value="Genomic_DNA"/>
</dbReference>
<evidence type="ECO:0000256" key="1">
    <source>
        <dbReference type="ARBA" id="ARBA00001947"/>
    </source>
</evidence>
<proteinExistence type="inferred from homology"/>
<comment type="similarity">
    <text evidence="2 6">Belongs to the zinc-containing alcohol dehydrogenase family.</text>
</comment>
<dbReference type="Pfam" id="PF00107">
    <property type="entry name" value="ADH_zinc_N"/>
    <property type="match status" value="1"/>
</dbReference>
<dbReference type="GO" id="GO:0016491">
    <property type="term" value="F:oxidoreductase activity"/>
    <property type="evidence" value="ECO:0007669"/>
    <property type="project" value="UniProtKB-KW"/>
</dbReference>
<accession>A0A9E2KFS1</accession>
<dbReference type="PANTHER" id="PTHR42813:SF4">
    <property type="entry name" value="NADP-DEPENDENT ISOPROPANOL DEHYDROGENASE"/>
    <property type="match status" value="1"/>
</dbReference>
<comment type="cofactor">
    <cofactor evidence="1 6">
        <name>Zn(2+)</name>
        <dbReference type="ChEBI" id="CHEBI:29105"/>
    </cofactor>
</comment>
<evidence type="ECO:0000256" key="6">
    <source>
        <dbReference type="RuleBase" id="RU361277"/>
    </source>
</evidence>
<keyword evidence="4 6" id="KW-0862">Zinc</keyword>
<keyword evidence="3 6" id="KW-0479">Metal-binding</keyword>
<name>A0A9E2KFS1_9BACE</name>
<feature type="domain" description="Alcohol dehydrogenase-like C-terminal" evidence="7">
    <location>
        <begin position="179"/>
        <end position="288"/>
    </location>
</feature>
<dbReference type="PROSITE" id="PS00059">
    <property type="entry name" value="ADH_ZINC"/>
    <property type="match status" value="1"/>
</dbReference>
<dbReference type="SUPFAM" id="SSF50129">
    <property type="entry name" value="GroES-like"/>
    <property type="match status" value="1"/>
</dbReference>
<dbReference type="InterPro" id="IPR002328">
    <property type="entry name" value="ADH_Zn_CS"/>
</dbReference>
<dbReference type="Gene3D" id="3.40.50.720">
    <property type="entry name" value="NAD(P)-binding Rossmann-like Domain"/>
    <property type="match status" value="1"/>
</dbReference>
<gene>
    <name evidence="9" type="ORF">H9791_04090</name>
</gene>
<dbReference type="InterPro" id="IPR013149">
    <property type="entry name" value="ADH-like_C"/>
</dbReference>
<evidence type="ECO:0000259" key="8">
    <source>
        <dbReference type="Pfam" id="PF08240"/>
    </source>
</evidence>
<feature type="domain" description="Alcohol dehydrogenase-like N-terminal" evidence="8">
    <location>
        <begin position="25"/>
        <end position="130"/>
    </location>
</feature>
<dbReference type="SUPFAM" id="SSF51735">
    <property type="entry name" value="NAD(P)-binding Rossmann-fold domains"/>
    <property type="match status" value="1"/>
</dbReference>
<evidence type="ECO:0000313" key="9">
    <source>
        <dbReference type="EMBL" id="MBU3813672.1"/>
    </source>
</evidence>
<dbReference type="Pfam" id="PF08240">
    <property type="entry name" value="ADH_N"/>
    <property type="match status" value="1"/>
</dbReference>
<dbReference type="GO" id="GO:0008270">
    <property type="term" value="F:zinc ion binding"/>
    <property type="evidence" value="ECO:0007669"/>
    <property type="project" value="InterPro"/>
</dbReference>
<reference evidence="9" key="1">
    <citation type="journal article" date="2021" name="PeerJ">
        <title>Extensive microbial diversity within the chicken gut microbiome revealed by metagenomics and culture.</title>
        <authorList>
            <person name="Gilroy R."/>
            <person name="Ravi A."/>
            <person name="Getino M."/>
            <person name="Pursley I."/>
            <person name="Horton D.L."/>
            <person name="Alikhan N.F."/>
            <person name="Baker D."/>
            <person name="Gharbi K."/>
            <person name="Hall N."/>
            <person name="Watson M."/>
            <person name="Adriaenssens E.M."/>
            <person name="Foster-Nyarko E."/>
            <person name="Jarju S."/>
            <person name="Secka A."/>
            <person name="Antonio M."/>
            <person name="Oren A."/>
            <person name="Chaudhuri R.R."/>
            <person name="La Ragione R."/>
            <person name="Hildebrand F."/>
            <person name="Pallen M.J."/>
        </authorList>
    </citation>
    <scope>NUCLEOTIDE SEQUENCE</scope>
    <source>
        <strain evidence="9">B3-3758</strain>
    </source>
</reference>
<evidence type="ECO:0000256" key="5">
    <source>
        <dbReference type="ARBA" id="ARBA00023002"/>
    </source>
</evidence>
<sequence>MLAYTYIRPGEFRLLDKPKPVLKDERDAIVRVTLGSICTSDLHIKHGSVPRAVPGITVGHEMVGVVEEVGAAVTRVHPGDRVTVNVETFCGECFFCRHGYVNNCTDPDGGWALGCRIDGGQAGYVRVPHADQGLDRIPDGVTDEQALFVGDILATGFWAARISDITPEDTVLIIGAGPTGICTLLCAMLKQPRRIIVCEKSAERRAFIRLHYPDVLLTEPETCAEFVRTHSGHGGADVVLEVAGADDTFRLAWECARPNATVTVVALYDRPQVLPLPDMYGKNLTFKTGGVDGCDCAEILRLIAEGHIDTTPLITHRYPLDKIEEAYRLFESKSDGVMKVALNSQNATADAAATLSESTPCAIGMRTT</sequence>
<dbReference type="PANTHER" id="PTHR42813">
    <property type="entry name" value="ZINC-TYPE ALCOHOL DEHYDROGENASE-LIKE"/>
    <property type="match status" value="1"/>
</dbReference>
<organism evidence="9 10">
    <name type="scientific">Candidatus Bacteroides intestinipullorum</name>
    <dbReference type="NCBI Taxonomy" id="2838471"/>
    <lineage>
        <taxon>Bacteria</taxon>
        <taxon>Pseudomonadati</taxon>
        <taxon>Bacteroidota</taxon>
        <taxon>Bacteroidia</taxon>
        <taxon>Bacteroidales</taxon>
        <taxon>Bacteroidaceae</taxon>
        <taxon>Bacteroides</taxon>
    </lineage>
</organism>
<evidence type="ECO:0000313" key="10">
    <source>
        <dbReference type="Proteomes" id="UP000824236"/>
    </source>
</evidence>
<evidence type="ECO:0000256" key="4">
    <source>
        <dbReference type="ARBA" id="ARBA00022833"/>
    </source>
</evidence>
<dbReference type="InterPro" id="IPR011032">
    <property type="entry name" value="GroES-like_sf"/>
</dbReference>
<dbReference type="AlphaFoldDB" id="A0A9E2KFS1"/>
<comment type="caution">
    <text evidence="9">The sequence shown here is derived from an EMBL/GenBank/DDBJ whole genome shotgun (WGS) entry which is preliminary data.</text>
</comment>
<dbReference type="InterPro" id="IPR036291">
    <property type="entry name" value="NAD(P)-bd_dom_sf"/>
</dbReference>
<evidence type="ECO:0000256" key="3">
    <source>
        <dbReference type="ARBA" id="ARBA00022723"/>
    </source>
</evidence>
<evidence type="ECO:0000259" key="7">
    <source>
        <dbReference type="Pfam" id="PF00107"/>
    </source>
</evidence>
<evidence type="ECO:0000256" key="2">
    <source>
        <dbReference type="ARBA" id="ARBA00008072"/>
    </source>
</evidence>
<dbReference type="CDD" id="cd05278">
    <property type="entry name" value="FDH_like"/>
    <property type="match status" value="1"/>
</dbReference>